<dbReference type="PANTHER" id="PTHR43877">
    <property type="entry name" value="AMINOALKYLPHOSPHONATE N-ACETYLTRANSFERASE-RELATED-RELATED"/>
    <property type="match status" value="1"/>
</dbReference>
<dbReference type="RefSeq" id="WP_311668179.1">
    <property type="nucleotide sequence ID" value="NZ_JAVREO010000010.1"/>
</dbReference>
<sequence>MSEITTATPVTGRAAAGEGWPHYVLDPAPTAALSEAITALWVDVTNAGGAVGFVPTVTAEDVRPALRQHLVRMAEGTTRLLIGATDRGQPVATAFLCLNTHPLMRHWLGLSTVMVHPDWQGRGAGRELMAAAASAARAVDPEVRGVRLTCRAGLGLERFYASCGYQEVGRVPGAIRVGEHDYRDDVTMWLPLA</sequence>
<dbReference type="Proteomes" id="UP001183410">
    <property type="component" value="Unassembled WGS sequence"/>
</dbReference>
<dbReference type="Gene3D" id="3.40.630.30">
    <property type="match status" value="1"/>
</dbReference>
<comment type="caution">
    <text evidence="4">The sequence shown here is derived from an EMBL/GenBank/DDBJ whole genome shotgun (WGS) entry which is preliminary data.</text>
</comment>
<name>A0ABU2JU92_9ACTN</name>
<dbReference type="Pfam" id="PF13508">
    <property type="entry name" value="Acetyltransf_7"/>
    <property type="match status" value="1"/>
</dbReference>
<keyword evidence="2" id="KW-0012">Acyltransferase</keyword>
<dbReference type="PROSITE" id="PS51186">
    <property type="entry name" value="GNAT"/>
    <property type="match status" value="1"/>
</dbReference>
<evidence type="ECO:0000259" key="3">
    <source>
        <dbReference type="PROSITE" id="PS51186"/>
    </source>
</evidence>
<dbReference type="EMBL" id="JAVREO010000010">
    <property type="protein sequence ID" value="MDT0268084.1"/>
    <property type="molecule type" value="Genomic_DNA"/>
</dbReference>
<dbReference type="InterPro" id="IPR050832">
    <property type="entry name" value="Bact_Acetyltransf"/>
</dbReference>
<organism evidence="4 5">
    <name type="scientific">Streptomyces chisholmiae</name>
    <dbReference type="NCBI Taxonomy" id="3075540"/>
    <lineage>
        <taxon>Bacteria</taxon>
        <taxon>Bacillati</taxon>
        <taxon>Actinomycetota</taxon>
        <taxon>Actinomycetes</taxon>
        <taxon>Kitasatosporales</taxon>
        <taxon>Streptomycetaceae</taxon>
        <taxon>Streptomyces</taxon>
    </lineage>
</organism>
<evidence type="ECO:0000313" key="5">
    <source>
        <dbReference type="Proteomes" id="UP001183410"/>
    </source>
</evidence>
<evidence type="ECO:0000313" key="4">
    <source>
        <dbReference type="EMBL" id="MDT0268084.1"/>
    </source>
</evidence>
<dbReference type="CDD" id="cd04301">
    <property type="entry name" value="NAT_SF"/>
    <property type="match status" value="1"/>
</dbReference>
<reference evidence="5" key="1">
    <citation type="submission" date="2023-07" db="EMBL/GenBank/DDBJ databases">
        <title>30 novel species of actinomycetes from the DSMZ collection.</title>
        <authorList>
            <person name="Nouioui I."/>
        </authorList>
    </citation>
    <scope>NUCLEOTIDE SEQUENCE [LARGE SCALE GENOMIC DNA]</scope>
    <source>
        <strain evidence="5">DSM 44915</strain>
    </source>
</reference>
<dbReference type="SUPFAM" id="SSF55729">
    <property type="entry name" value="Acyl-CoA N-acyltransferases (Nat)"/>
    <property type="match status" value="1"/>
</dbReference>
<keyword evidence="5" id="KW-1185">Reference proteome</keyword>
<protein>
    <submittedName>
        <fullName evidence="4">GNAT family N-acetyltransferase</fullName>
    </submittedName>
</protein>
<dbReference type="InterPro" id="IPR000182">
    <property type="entry name" value="GNAT_dom"/>
</dbReference>
<accession>A0ABU2JU92</accession>
<keyword evidence="1" id="KW-0808">Transferase</keyword>
<gene>
    <name evidence="4" type="ORF">RM844_17520</name>
</gene>
<proteinExistence type="predicted"/>
<dbReference type="InterPro" id="IPR016181">
    <property type="entry name" value="Acyl_CoA_acyltransferase"/>
</dbReference>
<evidence type="ECO:0000256" key="1">
    <source>
        <dbReference type="ARBA" id="ARBA00022679"/>
    </source>
</evidence>
<evidence type="ECO:0000256" key="2">
    <source>
        <dbReference type="ARBA" id="ARBA00023315"/>
    </source>
</evidence>
<feature type="domain" description="N-acetyltransferase" evidence="3">
    <location>
        <begin position="42"/>
        <end position="193"/>
    </location>
</feature>